<dbReference type="SUPFAM" id="SSF52949">
    <property type="entry name" value="Macro domain-like"/>
    <property type="match status" value="1"/>
</dbReference>
<dbReference type="Proteomes" id="UP000262825">
    <property type="component" value="Unassembled WGS sequence"/>
</dbReference>
<protein>
    <recommendedName>
        <fullName evidence="1">Macro-like domain-containing protein</fullName>
    </recommendedName>
</protein>
<sequence length="285" mass="32390">MLKILLNSSNGELTTIWKELVKITKFNSFTVDVLHNYFTKENIIGYVNPTIPTSSLTDVCIMAPGNSFGFLGGGFDKGIKDLFDDNFSPKINFEKLFRQEILSQTNRSFSPPLNTILIDLRKYKFMLDHTHWYKYIIHVPTMISPEKPVFHEDAILDSGYRMVFNCCWAGLNHIPKDIDLLIMPGFASGYFGVPPLVCGVSMILALKIYDLMMSSLSSSENNESLDTNIGNLTIDQINVLILKILNYDPLTFYDEEILRADLKLAPMENFDITNMEHVCDFLSAI</sequence>
<dbReference type="Pfam" id="PF14519">
    <property type="entry name" value="Macro_2"/>
    <property type="match status" value="1"/>
</dbReference>
<dbReference type="InterPro" id="IPR043472">
    <property type="entry name" value="Macro_dom-like"/>
</dbReference>
<evidence type="ECO:0000259" key="1">
    <source>
        <dbReference type="Pfam" id="PF14519"/>
    </source>
</evidence>
<dbReference type="InterPro" id="IPR028071">
    <property type="entry name" value="Macro-like_dom"/>
</dbReference>
<name>A0A376B8M6_9ASCO</name>
<dbReference type="VEuPathDB" id="FungiDB:SCODWIG_02787"/>
<proteinExistence type="predicted"/>
<dbReference type="OrthoDB" id="6082470at2759"/>
<dbReference type="AlphaFoldDB" id="A0A376B8M6"/>
<organism evidence="2 3">
    <name type="scientific">Saccharomycodes ludwigii</name>
    <dbReference type="NCBI Taxonomy" id="36035"/>
    <lineage>
        <taxon>Eukaryota</taxon>
        <taxon>Fungi</taxon>
        <taxon>Dikarya</taxon>
        <taxon>Ascomycota</taxon>
        <taxon>Saccharomycotina</taxon>
        <taxon>Saccharomycetes</taxon>
        <taxon>Saccharomycodales</taxon>
        <taxon>Saccharomycodaceae</taxon>
        <taxon>Saccharomycodes</taxon>
    </lineage>
</organism>
<feature type="domain" description="Macro-like" evidence="1">
    <location>
        <begin position="32"/>
        <end position="212"/>
    </location>
</feature>
<evidence type="ECO:0000313" key="3">
    <source>
        <dbReference type="Proteomes" id="UP000262825"/>
    </source>
</evidence>
<evidence type="ECO:0000313" key="2">
    <source>
        <dbReference type="EMBL" id="SSD61026.1"/>
    </source>
</evidence>
<dbReference type="EMBL" id="UFAJ01000540">
    <property type="protein sequence ID" value="SSD61026.1"/>
    <property type="molecule type" value="Genomic_DNA"/>
</dbReference>
<accession>A0A376B8M6</accession>
<keyword evidence="3" id="KW-1185">Reference proteome</keyword>
<dbReference type="Gene3D" id="3.40.220.10">
    <property type="entry name" value="Leucine Aminopeptidase, subunit E, domain 1"/>
    <property type="match status" value="1"/>
</dbReference>
<reference evidence="3" key="1">
    <citation type="submission" date="2018-06" db="EMBL/GenBank/DDBJ databases">
        <authorList>
            <person name="Guldener U."/>
        </authorList>
    </citation>
    <scope>NUCLEOTIDE SEQUENCE [LARGE SCALE GENOMIC DNA]</scope>
    <source>
        <strain evidence="3">UTAD17</strain>
    </source>
</reference>
<gene>
    <name evidence="2" type="ORF">SCODWIG_02787</name>
</gene>